<evidence type="ECO:0000256" key="11">
    <source>
        <dbReference type="ARBA" id="ARBA00023180"/>
    </source>
</evidence>
<feature type="active site" description="Proton donor" evidence="15">
    <location>
        <position position="145"/>
    </location>
</feature>
<keyword evidence="10 16" id="KW-1015">Disulfide bond</keyword>
<dbReference type="CDD" id="cd00035">
    <property type="entry name" value="ChtBD1"/>
    <property type="match status" value="1"/>
</dbReference>
<dbReference type="GO" id="GO:0016998">
    <property type="term" value="P:cell wall macromolecule catabolic process"/>
    <property type="evidence" value="ECO:0007669"/>
    <property type="project" value="InterPro"/>
</dbReference>
<dbReference type="EMBL" id="CM029046">
    <property type="protein sequence ID" value="KAG2588538.1"/>
    <property type="molecule type" value="Genomic_DNA"/>
</dbReference>
<evidence type="ECO:0000256" key="9">
    <source>
        <dbReference type="ARBA" id="ARBA00023024"/>
    </source>
</evidence>
<dbReference type="GO" id="GO:0005576">
    <property type="term" value="C:extracellular region"/>
    <property type="evidence" value="ECO:0007669"/>
    <property type="project" value="UniProtKB-SubCell"/>
</dbReference>
<evidence type="ECO:0000256" key="10">
    <source>
        <dbReference type="ARBA" id="ARBA00023157"/>
    </source>
</evidence>
<evidence type="ECO:0000256" key="6">
    <source>
        <dbReference type="ARBA" id="ARBA00022729"/>
    </source>
</evidence>
<sequence length="272" mass="28489">MANSPTPTTMVLAVMTVGLTTLLIAAGPAAAQNCGCQPDVCCSKYGYCGTTSAYCGEGCRSGPCQGSSGGGGGAPSGGASVASVVTSSFFNGIKSHAGRWCEGLGFYTLGAFLEAAGAYPGFAREGSEADGKREIAAFFAHVTHETGHMCYINEVRPTSNYCVQGDVQWPCYPGQGYFGRGPLQLSWNFNYGAAGRSIGFDGLKDPDTVAQDPVMTNMQRLMPQGFGATIRPINGANECHGGKNTAEMTARVRFYVQYCNQFGVDPGNNLYC</sequence>
<dbReference type="PANTHER" id="PTHR22595">
    <property type="entry name" value="CHITINASE-RELATED"/>
    <property type="match status" value="1"/>
</dbReference>
<evidence type="ECO:0000256" key="1">
    <source>
        <dbReference type="ARBA" id="ARBA00000822"/>
    </source>
</evidence>
<proteinExistence type="predicted"/>
<dbReference type="Gene3D" id="1.10.530.10">
    <property type="match status" value="1"/>
</dbReference>
<dbReference type="PROSITE" id="PS00026">
    <property type="entry name" value="CHIT_BIND_I_1"/>
    <property type="match status" value="1"/>
</dbReference>
<evidence type="ECO:0000256" key="12">
    <source>
        <dbReference type="ARBA" id="ARBA00023277"/>
    </source>
</evidence>
<feature type="chain" id="PRO_5035858669" description="chitinase" evidence="18">
    <location>
        <begin position="32"/>
        <end position="272"/>
    </location>
</feature>
<organism evidence="20 21">
    <name type="scientific">Panicum virgatum</name>
    <name type="common">Blackwell switchgrass</name>
    <dbReference type="NCBI Taxonomy" id="38727"/>
    <lineage>
        <taxon>Eukaryota</taxon>
        <taxon>Viridiplantae</taxon>
        <taxon>Streptophyta</taxon>
        <taxon>Embryophyta</taxon>
        <taxon>Tracheophyta</taxon>
        <taxon>Spermatophyta</taxon>
        <taxon>Magnoliopsida</taxon>
        <taxon>Liliopsida</taxon>
        <taxon>Poales</taxon>
        <taxon>Poaceae</taxon>
        <taxon>PACMAD clade</taxon>
        <taxon>Panicoideae</taxon>
        <taxon>Panicodae</taxon>
        <taxon>Paniceae</taxon>
        <taxon>Panicinae</taxon>
        <taxon>Panicum</taxon>
        <taxon>Panicum sect. Hiantes</taxon>
    </lineage>
</organism>
<dbReference type="Gene3D" id="3.30.20.10">
    <property type="entry name" value="Endochitinase, domain 2"/>
    <property type="match status" value="1"/>
</dbReference>
<keyword evidence="4" id="KW-0964">Secreted</keyword>
<dbReference type="SUPFAM" id="SSF57016">
    <property type="entry name" value="Plant lectins/antimicrobial peptides"/>
    <property type="match status" value="1"/>
</dbReference>
<gene>
    <name evidence="20" type="ORF">PVAP13_5NG340200</name>
</gene>
<keyword evidence="12" id="KW-0119">Carbohydrate metabolism</keyword>
<evidence type="ECO:0000259" key="19">
    <source>
        <dbReference type="PROSITE" id="PS50941"/>
    </source>
</evidence>
<dbReference type="PANTHER" id="PTHR22595:SF120">
    <property type="entry name" value="CHITINASE"/>
    <property type="match status" value="1"/>
</dbReference>
<feature type="disulfide bond" evidence="16 17">
    <location>
        <begin position="41"/>
        <end position="55"/>
    </location>
</feature>
<name>A0A8T0RUV1_PANVG</name>
<dbReference type="InterPro" id="IPR000726">
    <property type="entry name" value="Glyco_hydro_19_cat"/>
</dbReference>
<dbReference type="InterPro" id="IPR023346">
    <property type="entry name" value="Lysozyme-like_dom_sf"/>
</dbReference>
<evidence type="ECO:0000256" key="13">
    <source>
        <dbReference type="ARBA" id="ARBA00023295"/>
    </source>
</evidence>
<evidence type="ECO:0000256" key="2">
    <source>
        <dbReference type="ARBA" id="ARBA00004613"/>
    </source>
</evidence>
<dbReference type="PIRSF" id="PIRSF001060">
    <property type="entry name" value="Endochitinase"/>
    <property type="match status" value="1"/>
</dbReference>
<feature type="disulfide bond" evidence="16 17">
    <location>
        <begin position="36"/>
        <end position="48"/>
    </location>
</feature>
<protein>
    <recommendedName>
        <fullName evidence="3">chitinase</fullName>
        <ecNumber evidence="3">3.2.1.14</ecNumber>
    </recommendedName>
</protein>
<dbReference type="PROSITE" id="PS50941">
    <property type="entry name" value="CHIT_BIND_I_2"/>
    <property type="match status" value="1"/>
</dbReference>
<dbReference type="EC" id="3.2.1.14" evidence="3"/>
<evidence type="ECO:0000256" key="7">
    <source>
        <dbReference type="ARBA" id="ARBA00022801"/>
    </source>
</evidence>
<dbReference type="Gene3D" id="3.30.60.10">
    <property type="entry name" value="Endochitinase-like"/>
    <property type="match status" value="1"/>
</dbReference>
<feature type="domain" description="Chitin-binding type-1" evidence="19">
    <location>
        <begin position="31"/>
        <end position="66"/>
    </location>
</feature>
<feature type="disulfide bond" evidence="16">
    <location>
        <begin position="239"/>
        <end position="272"/>
    </location>
</feature>
<dbReference type="GO" id="GO:0006952">
    <property type="term" value="P:defense response"/>
    <property type="evidence" value="ECO:0007669"/>
    <property type="project" value="UniProtKB-KW"/>
</dbReference>
<dbReference type="SUPFAM" id="SSF53955">
    <property type="entry name" value="Lysozyme-like"/>
    <property type="match status" value="1"/>
</dbReference>
<comment type="subcellular location">
    <subcellularLocation>
        <location evidence="2">Secreted</location>
    </subcellularLocation>
</comment>
<keyword evidence="6 18" id="KW-0732">Signal</keyword>
<dbReference type="PROSITE" id="PS00773">
    <property type="entry name" value="CHITINASE_19_1"/>
    <property type="match status" value="1"/>
</dbReference>
<dbReference type="Proteomes" id="UP000823388">
    <property type="component" value="Chromosome 5N"/>
</dbReference>
<evidence type="ECO:0000313" key="20">
    <source>
        <dbReference type="EMBL" id="KAG2588538.1"/>
    </source>
</evidence>
<feature type="signal peptide" evidence="18">
    <location>
        <begin position="1"/>
        <end position="31"/>
    </location>
</feature>
<comment type="catalytic activity">
    <reaction evidence="1">
        <text>Random endo-hydrolysis of N-acetyl-beta-D-glucosaminide (1-&gt;4)-beta-linkages in chitin and chitodextrins.</text>
        <dbReference type="EC" id="3.2.1.14"/>
    </reaction>
</comment>
<evidence type="ECO:0000256" key="4">
    <source>
        <dbReference type="ARBA" id="ARBA00022525"/>
    </source>
</evidence>
<keyword evidence="21" id="KW-1185">Reference proteome</keyword>
<dbReference type="InterPro" id="IPR016283">
    <property type="entry name" value="Glyco_hydro_19"/>
</dbReference>
<evidence type="ECO:0000256" key="8">
    <source>
        <dbReference type="ARBA" id="ARBA00022821"/>
    </source>
</evidence>
<dbReference type="InterPro" id="IPR018371">
    <property type="entry name" value="Chitin-binding_1_CS"/>
</dbReference>
<keyword evidence="5 17" id="KW-0147">Chitin-binding</keyword>
<dbReference type="GO" id="GO:0000272">
    <property type="term" value="P:polysaccharide catabolic process"/>
    <property type="evidence" value="ECO:0007669"/>
    <property type="project" value="UniProtKB-KW"/>
</dbReference>
<keyword evidence="9" id="KW-0146">Chitin degradation</keyword>
<dbReference type="FunFam" id="3.30.20.10:FF:000001">
    <property type="entry name" value="Endochitinase (Chitinase)"/>
    <property type="match status" value="1"/>
</dbReference>
<evidence type="ECO:0000256" key="15">
    <source>
        <dbReference type="PIRSR" id="PIRSR001060-1"/>
    </source>
</evidence>
<dbReference type="FunFam" id="3.30.60.10:FF:000002">
    <property type="entry name" value="Chitinase B"/>
    <property type="match status" value="1"/>
</dbReference>
<evidence type="ECO:0000256" key="18">
    <source>
        <dbReference type="SAM" id="SignalP"/>
    </source>
</evidence>
<evidence type="ECO:0000256" key="16">
    <source>
        <dbReference type="PIRSR" id="PIRSR001060-2"/>
    </source>
</evidence>
<keyword evidence="14" id="KW-0624">Polysaccharide degradation</keyword>
<feature type="disulfide bond" evidence="16">
    <location>
        <begin position="162"/>
        <end position="171"/>
    </location>
</feature>
<keyword evidence="13" id="KW-0326">Glycosidase</keyword>
<keyword evidence="7" id="KW-0378">Hydrolase</keyword>
<dbReference type="InterPro" id="IPR001002">
    <property type="entry name" value="Chitin-bd_1"/>
</dbReference>
<evidence type="ECO:0000256" key="17">
    <source>
        <dbReference type="PROSITE-ProRule" id="PRU00261"/>
    </source>
</evidence>
<evidence type="ECO:0000256" key="3">
    <source>
        <dbReference type="ARBA" id="ARBA00012729"/>
    </source>
</evidence>
<dbReference type="InterPro" id="IPR036861">
    <property type="entry name" value="Endochitinase-like_sf"/>
</dbReference>
<dbReference type="CDD" id="cd00325">
    <property type="entry name" value="chitinase_GH19"/>
    <property type="match status" value="1"/>
</dbReference>
<reference evidence="20" key="1">
    <citation type="submission" date="2020-05" db="EMBL/GenBank/DDBJ databases">
        <title>WGS assembly of Panicum virgatum.</title>
        <authorList>
            <person name="Lovell J.T."/>
            <person name="Jenkins J."/>
            <person name="Shu S."/>
            <person name="Juenger T.E."/>
            <person name="Schmutz J."/>
        </authorList>
    </citation>
    <scope>NUCLEOTIDE SEQUENCE</scope>
    <source>
        <strain evidence="20">AP13</strain>
    </source>
</reference>
<dbReference type="GO" id="GO:0006032">
    <property type="term" value="P:chitin catabolic process"/>
    <property type="evidence" value="ECO:0007669"/>
    <property type="project" value="UniProtKB-KW"/>
</dbReference>
<comment type="caution">
    <text evidence="17">Lacks conserved residue(s) required for the propagation of feature annotation.</text>
</comment>
<dbReference type="Pfam" id="PF00187">
    <property type="entry name" value="Chitin_bind_1"/>
    <property type="match status" value="1"/>
</dbReference>
<evidence type="ECO:0000313" key="21">
    <source>
        <dbReference type="Proteomes" id="UP000823388"/>
    </source>
</evidence>
<comment type="caution">
    <text evidence="20">The sequence shown here is derived from an EMBL/GenBank/DDBJ whole genome shotgun (WGS) entry which is preliminary data.</text>
</comment>
<dbReference type="GO" id="GO:0008061">
    <property type="term" value="F:chitin binding"/>
    <property type="evidence" value="ECO:0007669"/>
    <property type="project" value="UniProtKB-UniRule"/>
</dbReference>
<keyword evidence="8" id="KW-0611">Plant defense</keyword>
<dbReference type="AlphaFoldDB" id="A0A8T0RUV1"/>
<dbReference type="SMART" id="SM00270">
    <property type="entry name" value="ChtBD1"/>
    <property type="match status" value="1"/>
</dbReference>
<evidence type="ECO:0000256" key="5">
    <source>
        <dbReference type="ARBA" id="ARBA00022669"/>
    </source>
</evidence>
<keyword evidence="11" id="KW-0325">Glycoprotein</keyword>
<dbReference type="Pfam" id="PF00182">
    <property type="entry name" value="Glyco_hydro_19"/>
    <property type="match status" value="2"/>
</dbReference>
<accession>A0A8T0RUV1</accession>
<evidence type="ECO:0000256" key="14">
    <source>
        <dbReference type="ARBA" id="ARBA00023326"/>
    </source>
</evidence>
<dbReference type="GO" id="GO:0008843">
    <property type="term" value="F:endochitinase activity"/>
    <property type="evidence" value="ECO:0007669"/>
    <property type="project" value="UniProtKB-EC"/>
</dbReference>
<feature type="disulfide bond" evidence="16">
    <location>
        <begin position="101"/>
        <end position="150"/>
    </location>
</feature>